<dbReference type="SUPFAM" id="SSF53383">
    <property type="entry name" value="PLP-dependent transferases"/>
    <property type="match status" value="1"/>
</dbReference>
<sequence>MSSIPINDLSRWDPTDLAEVTMCMTEVANSGYFMRGPHTSDLEKQLGVLLNEMKVVCVGNGTDALVLSLLSLGIKPGEKVATVANAGGYATGAILRIGAIPVLVDVELVTAQMSVASLSRQLETHPDIRAVIATHLYGLMADMQLIREITSVKGILLVEDCAQAIGASQHGIPAGAWGDASTFSFYPTKNLACLGDGGAVAFKNPKNADTCRRLAQYGWSERYVISNSDGFNSRLDEIQAAILVSRIQLLSQNNQVRRSIVARYVKALNEPRYMVHNDADDFVGHLAVMITPHQQSDIEKLNHAKVGNGIHYPVLDHHQSAWTKYFEAVLLPNSEQLVKSIITLPCFPLMTEDEITRVCDVLESL</sequence>
<dbReference type="PIRSF" id="PIRSF000390">
    <property type="entry name" value="PLP_StrS"/>
    <property type="match status" value="1"/>
</dbReference>
<dbReference type="PANTHER" id="PTHR30244:SF36">
    <property type="entry name" value="3-OXO-GLUCOSE-6-PHOSPHATE:GLUTAMATE AMINOTRANSFERASE"/>
    <property type="match status" value="1"/>
</dbReference>
<dbReference type="GO" id="GO:0008483">
    <property type="term" value="F:transaminase activity"/>
    <property type="evidence" value="ECO:0007669"/>
    <property type="project" value="TreeGrafter"/>
</dbReference>
<protein>
    <submittedName>
        <fullName evidence="2">Unannotated protein</fullName>
    </submittedName>
</protein>
<organism evidence="2">
    <name type="scientific">freshwater metagenome</name>
    <dbReference type="NCBI Taxonomy" id="449393"/>
    <lineage>
        <taxon>unclassified sequences</taxon>
        <taxon>metagenomes</taxon>
        <taxon>ecological metagenomes</taxon>
    </lineage>
</organism>
<dbReference type="AlphaFoldDB" id="A0A6J5ZLR3"/>
<dbReference type="Gene3D" id="3.40.640.10">
    <property type="entry name" value="Type I PLP-dependent aspartate aminotransferase-like (Major domain)"/>
    <property type="match status" value="1"/>
</dbReference>
<reference evidence="2" key="1">
    <citation type="submission" date="2020-05" db="EMBL/GenBank/DDBJ databases">
        <authorList>
            <person name="Chiriac C."/>
            <person name="Salcher M."/>
            <person name="Ghai R."/>
            <person name="Kavagutti S V."/>
        </authorList>
    </citation>
    <scope>NUCLEOTIDE SEQUENCE</scope>
</reference>
<dbReference type="InterPro" id="IPR015421">
    <property type="entry name" value="PyrdxlP-dep_Trfase_major"/>
</dbReference>
<dbReference type="EMBL" id="CAESAJ010000118">
    <property type="protein sequence ID" value="CAB4341520.1"/>
    <property type="molecule type" value="Genomic_DNA"/>
</dbReference>
<dbReference type="CDD" id="cd00616">
    <property type="entry name" value="AHBA_syn"/>
    <property type="match status" value="1"/>
</dbReference>
<accession>A0A6J5ZLR3</accession>
<dbReference type="InterPro" id="IPR000653">
    <property type="entry name" value="DegT/StrS_aminotransferase"/>
</dbReference>
<dbReference type="PANTHER" id="PTHR30244">
    <property type="entry name" value="TRANSAMINASE"/>
    <property type="match status" value="1"/>
</dbReference>
<name>A0A6J5ZLR3_9ZZZZ</name>
<keyword evidence="1" id="KW-0663">Pyridoxal phosphate</keyword>
<evidence type="ECO:0000256" key="1">
    <source>
        <dbReference type="ARBA" id="ARBA00022898"/>
    </source>
</evidence>
<dbReference type="Pfam" id="PF01041">
    <property type="entry name" value="DegT_DnrJ_EryC1"/>
    <property type="match status" value="1"/>
</dbReference>
<evidence type="ECO:0000313" key="2">
    <source>
        <dbReference type="EMBL" id="CAB4341520.1"/>
    </source>
</evidence>
<dbReference type="GO" id="GO:0000271">
    <property type="term" value="P:polysaccharide biosynthetic process"/>
    <property type="evidence" value="ECO:0007669"/>
    <property type="project" value="TreeGrafter"/>
</dbReference>
<gene>
    <name evidence="2" type="ORF">UFOPK3770_00997</name>
</gene>
<dbReference type="InterPro" id="IPR015424">
    <property type="entry name" value="PyrdxlP-dep_Trfase"/>
</dbReference>
<proteinExistence type="predicted"/>
<dbReference type="GO" id="GO:0030170">
    <property type="term" value="F:pyridoxal phosphate binding"/>
    <property type="evidence" value="ECO:0007669"/>
    <property type="project" value="TreeGrafter"/>
</dbReference>